<protein>
    <submittedName>
        <fullName evidence="1">Hydrolase</fullName>
    </submittedName>
</protein>
<proteinExistence type="predicted"/>
<organism evidence="1 2">
    <name type="scientific">Oceanobacillus jeddahense</name>
    <dbReference type="NCBI Taxonomy" id="1462527"/>
    <lineage>
        <taxon>Bacteria</taxon>
        <taxon>Bacillati</taxon>
        <taxon>Bacillota</taxon>
        <taxon>Bacilli</taxon>
        <taxon>Bacillales</taxon>
        <taxon>Bacillaceae</taxon>
        <taxon>Oceanobacillus</taxon>
    </lineage>
</organism>
<evidence type="ECO:0000313" key="1">
    <source>
        <dbReference type="EMBL" id="UUI05607.1"/>
    </source>
</evidence>
<dbReference type="RefSeq" id="WP_256710434.1">
    <property type="nucleotide sequence ID" value="NZ_CP101914.1"/>
</dbReference>
<name>A0ABY5K1R1_9BACI</name>
<reference evidence="1" key="1">
    <citation type="submission" date="2022-07" db="EMBL/GenBank/DDBJ databases">
        <title>FELIX.</title>
        <authorList>
            <person name="Wan K.H."/>
            <person name="Park S."/>
            <person name="Lawrence Q."/>
            <person name="Eichenberger J.P."/>
            <person name="Booth B.W."/>
            <person name="Piaggio A.J."/>
            <person name="Chandler J.C."/>
            <person name="Franklin A.B."/>
            <person name="Celniker S.E."/>
        </authorList>
    </citation>
    <scope>NUCLEOTIDE SEQUENCE</scope>
    <source>
        <strain evidence="1">QA-1986 374</strain>
    </source>
</reference>
<keyword evidence="2" id="KW-1185">Reference proteome</keyword>
<evidence type="ECO:0000313" key="2">
    <source>
        <dbReference type="Proteomes" id="UP001059773"/>
    </source>
</evidence>
<dbReference type="EMBL" id="CP101914">
    <property type="protein sequence ID" value="UUI05607.1"/>
    <property type="molecule type" value="Genomic_DNA"/>
</dbReference>
<keyword evidence="1" id="KW-0378">Hydrolase</keyword>
<gene>
    <name evidence="1" type="ORF">NP439_17895</name>
</gene>
<sequence length="107" mass="12482">MIILDKQKYFISIGEGEISRIPYQGNDDFVIYATAEEILMLRRKFEGLHEASFDTYKRSHIPFVPYHLDTANDVYDETIAGVYQTLYDLGDENTKNHIRTMGILEEE</sequence>
<dbReference type="GO" id="GO:0016787">
    <property type="term" value="F:hydrolase activity"/>
    <property type="evidence" value="ECO:0007669"/>
    <property type="project" value="UniProtKB-KW"/>
</dbReference>
<accession>A0ABY5K1R1</accession>
<dbReference type="Proteomes" id="UP001059773">
    <property type="component" value="Chromosome"/>
</dbReference>